<dbReference type="InterPro" id="IPR003156">
    <property type="entry name" value="DHHA1_dom"/>
</dbReference>
<sequence length="317" mass="35842">MKQKIIEAIEAFQTIYIYRHEKPDPDAIGSQAGLGALIQTNYPNKKVVLMGEEEESLSFLAQMSANVEQQNDIESSLVIICDTANTERIDGEGWERGKTTIKIDHHPEVESYGDLMWVKTEASSTCEMMIELVLEGKKSHNWELPKEAARLLYAGIIGDTGRFQFSNTTPQTLRLAAEVLEYDFNTTELFTRFYENQEKLVRFKGSVLQEFEMTEHGLGIMYITKKMLDEYEITVNESSAVINSFSDTAGLKAWVFFVEDEENNNYRVRLRSKGPVINEVAANHNGGGHPMAAGAKAQNKKETEDIIEELEALCESY</sequence>
<organism evidence="3 4">
    <name type="scientific">Alteribacillus bidgolensis</name>
    <dbReference type="NCBI Taxonomy" id="930129"/>
    <lineage>
        <taxon>Bacteria</taxon>
        <taxon>Bacillati</taxon>
        <taxon>Bacillota</taxon>
        <taxon>Bacilli</taxon>
        <taxon>Bacillales</taxon>
        <taxon>Bacillaceae</taxon>
        <taxon>Alteribacillus</taxon>
    </lineage>
</organism>
<name>A0A1G8EWC4_9BACI</name>
<dbReference type="EMBL" id="FNDU01000002">
    <property type="protein sequence ID" value="SDH74155.1"/>
    <property type="molecule type" value="Genomic_DNA"/>
</dbReference>
<gene>
    <name evidence="3" type="ORF">SAMN05216352_102409</name>
</gene>
<dbReference type="InterPro" id="IPR001667">
    <property type="entry name" value="DDH_dom"/>
</dbReference>
<keyword evidence="4" id="KW-1185">Reference proteome</keyword>
<dbReference type="Gene3D" id="3.10.310.30">
    <property type="match status" value="1"/>
</dbReference>
<evidence type="ECO:0000259" key="2">
    <source>
        <dbReference type="Pfam" id="PF02272"/>
    </source>
</evidence>
<evidence type="ECO:0000259" key="1">
    <source>
        <dbReference type="Pfam" id="PF01368"/>
    </source>
</evidence>
<dbReference type="Pfam" id="PF01368">
    <property type="entry name" value="DHH"/>
    <property type="match status" value="1"/>
</dbReference>
<dbReference type="GO" id="GO:0003676">
    <property type="term" value="F:nucleic acid binding"/>
    <property type="evidence" value="ECO:0007669"/>
    <property type="project" value="InterPro"/>
</dbReference>
<dbReference type="Pfam" id="PF02272">
    <property type="entry name" value="DHHA1"/>
    <property type="match status" value="1"/>
</dbReference>
<dbReference type="Proteomes" id="UP000199017">
    <property type="component" value="Unassembled WGS sequence"/>
</dbReference>
<dbReference type="OrthoDB" id="9803668at2"/>
<dbReference type="SUPFAM" id="SSF64182">
    <property type="entry name" value="DHH phosphoesterases"/>
    <property type="match status" value="1"/>
</dbReference>
<feature type="domain" description="DDH" evidence="1">
    <location>
        <begin position="14"/>
        <end position="156"/>
    </location>
</feature>
<proteinExistence type="predicted"/>
<dbReference type="RefSeq" id="WP_091581767.1">
    <property type="nucleotide sequence ID" value="NZ_FNDU01000002.1"/>
</dbReference>
<reference evidence="3 4" key="1">
    <citation type="submission" date="2016-10" db="EMBL/GenBank/DDBJ databases">
        <authorList>
            <person name="de Groot N.N."/>
        </authorList>
    </citation>
    <scope>NUCLEOTIDE SEQUENCE [LARGE SCALE GENOMIC DNA]</scope>
    <source>
        <strain evidence="4">P4B,CCM 7963,CECT 7998,DSM 25260,IBRC-M 10614,KCTC 13821</strain>
    </source>
</reference>
<dbReference type="STRING" id="930129.SAMN05216352_102409"/>
<dbReference type="AlphaFoldDB" id="A0A1G8EWC4"/>
<dbReference type="PANTHER" id="PTHR47618:SF1">
    <property type="entry name" value="BIFUNCTIONAL OLIGORIBONUCLEASE AND PAP PHOSPHATASE NRNA"/>
    <property type="match status" value="1"/>
</dbReference>
<evidence type="ECO:0000313" key="4">
    <source>
        <dbReference type="Proteomes" id="UP000199017"/>
    </source>
</evidence>
<dbReference type="InterPro" id="IPR051319">
    <property type="entry name" value="Oligoribo/pAp-PDE_c-di-AMP_PDE"/>
</dbReference>
<dbReference type="Gene3D" id="3.90.1640.10">
    <property type="entry name" value="inorganic pyrophosphatase (n-terminal core)"/>
    <property type="match status" value="1"/>
</dbReference>
<dbReference type="PANTHER" id="PTHR47618">
    <property type="entry name" value="BIFUNCTIONAL OLIGORIBONUCLEASE AND PAP PHOSPHATASE NRNA"/>
    <property type="match status" value="1"/>
</dbReference>
<accession>A0A1G8EWC4</accession>
<evidence type="ECO:0000313" key="3">
    <source>
        <dbReference type="EMBL" id="SDH74155.1"/>
    </source>
</evidence>
<dbReference type="InterPro" id="IPR038763">
    <property type="entry name" value="DHH_sf"/>
</dbReference>
<feature type="domain" description="DHHA1" evidence="2">
    <location>
        <begin position="224"/>
        <end position="315"/>
    </location>
</feature>
<protein>
    <submittedName>
        <fullName evidence="3">Phosphoesterase RecJ domain-containing protein</fullName>
    </submittedName>
</protein>